<feature type="domain" description="DAGKc" evidence="3">
    <location>
        <begin position="35"/>
        <end position="164"/>
    </location>
</feature>
<dbReference type="Gene3D" id="3.40.50.10330">
    <property type="entry name" value="Probable inorganic polyphosphate/atp-NAD kinase, domain 1"/>
    <property type="match status" value="1"/>
</dbReference>
<accession>A0A5S3PXG9</accession>
<feature type="transmembrane region" description="Helical" evidence="2">
    <location>
        <begin position="169"/>
        <end position="187"/>
    </location>
</feature>
<evidence type="ECO:0000259" key="3">
    <source>
        <dbReference type="PROSITE" id="PS50146"/>
    </source>
</evidence>
<reference evidence="4 5" key="1">
    <citation type="submission" date="2019-05" db="EMBL/GenBank/DDBJ databases">
        <title>Erythrobacter marisflavi sp. nov., isolated from isolated from water of an estuary environment.</title>
        <authorList>
            <person name="Yoon J.-H."/>
        </authorList>
    </citation>
    <scope>NUCLEOTIDE SEQUENCE [LARGE SCALE GENOMIC DNA]</scope>
    <source>
        <strain evidence="4 5">KEM-5</strain>
    </source>
</reference>
<name>A0A5S3PXG9_9SPHN</name>
<dbReference type="Pfam" id="PF00781">
    <property type="entry name" value="DAGK_cat"/>
    <property type="match status" value="1"/>
</dbReference>
<keyword evidence="2" id="KW-0812">Transmembrane</keyword>
<dbReference type="InterPro" id="IPR001206">
    <property type="entry name" value="Diacylglycerol_kinase_cat_dom"/>
</dbReference>
<dbReference type="InterPro" id="IPR017438">
    <property type="entry name" value="ATP-NAD_kinase_N"/>
</dbReference>
<dbReference type="InterPro" id="IPR016064">
    <property type="entry name" value="NAD/diacylglycerol_kinase_sf"/>
</dbReference>
<dbReference type="GO" id="GO:0016301">
    <property type="term" value="F:kinase activity"/>
    <property type="evidence" value="ECO:0007669"/>
    <property type="project" value="InterPro"/>
</dbReference>
<dbReference type="AlphaFoldDB" id="A0A5S3PXG9"/>
<sequence length="348" mass="37649">MDRTTYQFDRIEALRAAPLRRVGGGSGERAPPPNAPNPRIGVIYNPRSHRNRGQDLECTQRLGITVAQPESREQIAEALADLDRQGVDFLIINGGDGTVRDVLTMGQGVFGDNWPALAVLPKGKTNALTVDLGVPTDWSLSDAVAAWSDGRRVRRRPLAITAQGRDEPAVMGFFLGAGAFTIGTRAGQDAHALGFFGSLAVGATAAWGVLQALLGSNRNQWRRGSEMAISRLSDGSALAHSQHGDPGRRSIILASTLRHMPMGLKLFAPDSSGIKLVAMDKPLRRLLLSFPAILYGWRPAWLERAGFHQTDGEGFAMRFAEPFILDGEAFDPGQYRVEQGPDLTFVTA</sequence>
<dbReference type="EMBL" id="VCAO01000003">
    <property type="protein sequence ID" value="TMM48285.1"/>
    <property type="molecule type" value="Genomic_DNA"/>
</dbReference>
<dbReference type="SUPFAM" id="SSF111331">
    <property type="entry name" value="NAD kinase/diacylglycerol kinase-like"/>
    <property type="match status" value="1"/>
</dbReference>
<keyword evidence="2" id="KW-0472">Membrane</keyword>
<evidence type="ECO:0000313" key="5">
    <source>
        <dbReference type="Proteomes" id="UP000309668"/>
    </source>
</evidence>
<dbReference type="PROSITE" id="PS50146">
    <property type="entry name" value="DAGK"/>
    <property type="match status" value="1"/>
</dbReference>
<gene>
    <name evidence="4" type="ORF">FEV51_08365</name>
</gene>
<evidence type="ECO:0000313" key="4">
    <source>
        <dbReference type="EMBL" id="TMM48285.1"/>
    </source>
</evidence>
<organism evidence="4 5">
    <name type="scientific">Qipengyuania marisflavi</name>
    <dbReference type="NCBI Taxonomy" id="2486356"/>
    <lineage>
        <taxon>Bacteria</taxon>
        <taxon>Pseudomonadati</taxon>
        <taxon>Pseudomonadota</taxon>
        <taxon>Alphaproteobacteria</taxon>
        <taxon>Sphingomonadales</taxon>
        <taxon>Erythrobacteraceae</taxon>
        <taxon>Qipengyuania</taxon>
    </lineage>
</organism>
<dbReference type="Proteomes" id="UP000309668">
    <property type="component" value="Unassembled WGS sequence"/>
</dbReference>
<dbReference type="OrthoDB" id="7209949at2"/>
<keyword evidence="2" id="KW-1133">Transmembrane helix</keyword>
<comment type="caution">
    <text evidence="4">The sequence shown here is derived from an EMBL/GenBank/DDBJ whole genome shotgun (WGS) entry which is preliminary data.</text>
</comment>
<keyword evidence="5" id="KW-1185">Reference proteome</keyword>
<protein>
    <recommendedName>
        <fullName evidence="3">DAGKc domain-containing protein</fullName>
    </recommendedName>
</protein>
<dbReference type="RefSeq" id="WP_138617816.1">
    <property type="nucleotide sequence ID" value="NZ_VCAO01000003.1"/>
</dbReference>
<evidence type="ECO:0000256" key="1">
    <source>
        <dbReference type="SAM" id="MobiDB-lite"/>
    </source>
</evidence>
<evidence type="ECO:0000256" key="2">
    <source>
        <dbReference type="SAM" id="Phobius"/>
    </source>
</evidence>
<feature type="region of interest" description="Disordered" evidence="1">
    <location>
        <begin position="19"/>
        <end position="39"/>
    </location>
</feature>
<feature type="transmembrane region" description="Helical" evidence="2">
    <location>
        <begin position="193"/>
        <end position="214"/>
    </location>
</feature>
<proteinExistence type="predicted"/>